<keyword evidence="1" id="KW-0812">Transmembrane</keyword>
<evidence type="ECO:0000313" key="2">
    <source>
        <dbReference type="EMBL" id="KAJ8948066.1"/>
    </source>
</evidence>
<evidence type="ECO:0008006" key="4">
    <source>
        <dbReference type="Google" id="ProtNLM"/>
    </source>
</evidence>
<protein>
    <recommendedName>
        <fullName evidence="4">ATP synthase F0 subunit 8</fullName>
    </recommendedName>
</protein>
<sequence>MVKCAPQSKFKICTESDHIPVSSILEAQGAYLPLWANTIVLLAFLLVFRILGYVVLRYFKAPK</sequence>
<name>A0AAV8YB15_9CUCU</name>
<organism evidence="2 3">
    <name type="scientific">Rhamnusium bicolor</name>
    <dbReference type="NCBI Taxonomy" id="1586634"/>
    <lineage>
        <taxon>Eukaryota</taxon>
        <taxon>Metazoa</taxon>
        <taxon>Ecdysozoa</taxon>
        <taxon>Arthropoda</taxon>
        <taxon>Hexapoda</taxon>
        <taxon>Insecta</taxon>
        <taxon>Pterygota</taxon>
        <taxon>Neoptera</taxon>
        <taxon>Endopterygota</taxon>
        <taxon>Coleoptera</taxon>
        <taxon>Polyphaga</taxon>
        <taxon>Cucujiformia</taxon>
        <taxon>Chrysomeloidea</taxon>
        <taxon>Cerambycidae</taxon>
        <taxon>Lepturinae</taxon>
        <taxon>Rhagiini</taxon>
        <taxon>Rhamnusium</taxon>
    </lineage>
</organism>
<dbReference type="Proteomes" id="UP001162156">
    <property type="component" value="Unassembled WGS sequence"/>
</dbReference>
<evidence type="ECO:0000313" key="3">
    <source>
        <dbReference type="Proteomes" id="UP001162156"/>
    </source>
</evidence>
<reference evidence="2" key="1">
    <citation type="journal article" date="2023" name="Insect Mol. Biol.">
        <title>Genome sequencing provides insights into the evolution of gene families encoding plant cell wall-degrading enzymes in longhorned beetles.</title>
        <authorList>
            <person name="Shin N.R."/>
            <person name="Okamura Y."/>
            <person name="Kirsch R."/>
            <person name="Pauchet Y."/>
        </authorList>
    </citation>
    <scope>NUCLEOTIDE SEQUENCE</scope>
    <source>
        <strain evidence="2">RBIC_L_NR</strain>
    </source>
</reference>
<keyword evidence="1" id="KW-1133">Transmembrane helix</keyword>
<keyword evidence="3" id="KW-1185">Reference proteome</keyword>
<accession>A0AAV8YB15</accession>
<comment type="caution">
    <text evidence="2">The sequence shown here is derived from an EMBL/GenBank/DDBJ whole genome shotgun (WGS) entry which is preliminary data.</text>
</comment>
<feature type="transmembrane region" description="Helical" evidence="1">
    <location>
        <begin position="34"/>
        <end position="56"/>
    </location>
</feature>
<keyword evidence="1" id="KW-0472">Membrane</keyword>
<dbReference type="EMBL" id="JANEYF010002325">
    <property type="protein sequence ID" value="KAJ8948066.1"/>
    <property type="molecule type" value="Genomic_DNA"/>
</dbReference>
<evidence type="ECO:0000256" key="1">
    <source>
        <dbReference type="SAM" id="Phobius"/>
    </source>
</evidence>
<gene>
    <name evidence="2" type="ORF">NQ314_008495</name>
</gene>
<dbReference type="AlphaFoldDB" id="A0AAV8YB15"/>
<proteinExistence type="predicted"/>